<evidence type="ECO:0000313" key="2">
    <source>
        <dbReference type="Proteomes" id="UP000828941"/>
    </source>
</evidence>
<name>A0ACB9PA35_BAUVA</name>
<gene>
    <name evidence="1" type="ORF">L6164_011127</name>
</gene>
<comment type="caution">
    <text evidence="1">The sequence shown here is derived from an EMBL/GenBank/DDBJ whole genome shotgun (WGS) entry which is preliminary data.</text>
</comment>
<proteinExistence type="predicted"/>
<dbReference type="Proteomes" id="UP000828941">
    <property type="component" value="Chromosome 5"/>
</dbReference>
<protein>
    <submittedName>
        <fullName evidence="1">Uncharacterized protein</fullName>
    </submittedName>
</protein>
<sequence>MDGADPSLCTPDKEEDDEEVDSLFRVRLADAPILLFVCFHKAIRAELAQLRRLVETASLENKSQNQELILKLKERFEFLKLVLNYHCAAEDEVIFLALDVHVKNVVCTYYLEHKSTDDLFNSIFRCLDELMDPKDNISKLFQEFAHCIDILQTSICQHMLKEEKQVFPLLMHKLSPKEQASLVWQFICGVPIILLEEVLPWMTSFLSANKQAELKECLKEISPMEKPLQEVLISWLNGNNLAFTELYFKREGVQCADESVDMTASLGLHFYNGNFKKLSNWMKANCQEREDGVNQVNVLSIWHGVIKKDIKEILEDLYQIRSSSAFQNLDSILVQLKFFVDVLTFYNNAQKTFFYPVLSKLCYSWLSKSTEQFLSESHIEDLQRLLSYSNESSMPLCKFIEKLCRELELFVIGVSKHLSFLETEVFPVISKYYSGGMQERLLGLNLYMMPLGLLKCVITWFAAHLSENESRSTLFHIEHGNPLFHKSFASLLHEWFRVGYSGKTSIDKFRQELQHTFKIQRFLLPEQIESAAGFSFLNSNKQLHNGSIISGKKSLSHSSSSGSDKVDKFVTPYAAGINLNLFFPATVMKLHPSLKFHAANSCSMSFLDNPQQIDLIFFFHKAIKKDLDYLVLGSAQLDENAGLLMDFHKRFRLICFLHQIHSDAEDEIVFPALEAKGKLKNISHSYSIDHELEVEHVSKISCILDKMADLHLSVTIIDNTWKQRMVKYHQLCRKIQGKCKSMHKLLCDHIHREETEIWPVIREFFSNEEQRKIIGCILGRLGAEILQDMIPWLMSSLTQKEQHILMFLWSMATKNTMFDEWLGEWWDGYSISKATKVSKEPPPQTVEPLEIASEYLCEEVLDEIQVECPPNRGTHIGDDGDLSQNCTLDTKDMVHDEEQENNECSESINLLHDNSKHACYETKTEMAPVNKNPGHYDHLLKMSQDDMSRWIVRQQISFSEATVASDGPEFPGQHPSYRDPLKLIYGCKHYQRKCKLFASCCNKLYTCIRCHDEVSDHSIDRKSITKMMCMSCLVIQPITATCSTVSCNNLSMARYYCRICRLFDDTREIYHCPYCNLCRVGKGLGVEYFHCMNCNACMSRALAVHICREKSLEDNCPICYEYIFTSSNPVKALPCGHAMHSTCFEEYTSFNYTCPICGKSLGDMQVYFGMLDALLAEEKVSDEFSSQCQAILCHDCEKKGEASFHWLYHKCPSCGSYNTRVL</sequence>
<keyword evidence="2" id="KW-1185">Reference proteome</keyword>
<organism evidence="1 2">
    <name type="scientific">Bauhinia variegata</name>
    <name type="common">Purple orchid tree</name>
    <name type="synonym">Phanera variegata</name>
    <dbReference type="NCBI Taxonomy" id="167791"/>
    <lineage>
        <taxon>Eukaryota</taxon>
        <taxon>Viridiplantae</taxon>
        <taxon>Streptophyta</taxon>
        <taxon>Embryophyta</taxon>
        <taxon>Tracheophyta</taxon>
        <taxon>Spermatophyta</taxon>
        <taxon>Magnoliopsida</taxon>
        <taxon>eudicotyledons</taxon>
        <taxon>Gunneridae</taxon>
        <taxon>Pentapetalae</taxon>
        <taxon>rosids</taxon>
        <taxon>fabids</taxon>
        <taxon>Fabales</taxon>
        <taxon>Fabaceae</taxon>
        <taxon>Cercidoideae</taxon>
        <taxon>Cercideae</taxon>
        <taxon>Bauhiniinae</taxon>
        <taxon>Bauhinia</taxon>
    </lineage>
</organism>
<reference evidence="1 2" key="1">
    <citation type="journal article" date="2022" name="DNA Res.">
        <title>Chromosomal-level genome assembly of the orchid tree Bauhinia variegata (Leguminosae; Cercidoideae) supports the allotetraploid origin hypothesis of Bauhinia.</title>
        <authorList>
            <person name="Zhong Y."/>
            <person name="Chen Y."/>
            <person name="Zheng D."/>
            <person name="Pang J."/>
            <person name="Liu Y."/>
            <person name="Luo S."/>
            <person name="Meng S."/>
            <person name="Qian L."/>
            <person name="Wei D."/>
            <person name="Dai S."/>
            <person name="Zhou R."/>
        </authorList>
    </citation>
    <scope>NUCLEOTIDE SEQUENCE [LARGE SCALE GENOMIC DNA]</scope>
    <source>
        <strain evidence="1">BV-YZ2020</strain>
    </source>
</reference>
<accession>A0ACB9PA35</accession>
<dbReference type="EMBL" id="CM039430">
    <property type="protein sequence ID" value="KAI4343820.1"/>
    <property type="molecule type" value="Genomic_DNA"/>
</dbReference>
<evidence type="ECO:0000313" key="1">
    <source>
        <dbReference type="EMBL" id="KAI4343820.1"/>
    </source>
</evidence>